<evidence type="ECO:0000259" key="3">
    <source>
        <dbReference type="SMART" id="SM00833"/>
    </source>
</evidence>
<evidence type="ECO:0000256" key="2">
    <source>
        <dbReference type="SAM" id="MobiDB-lite"/>
    </source>
</evidence>
<dbReference type="Gene3D" id="3.40.50.300">
    <property type="entry name" value="P-loop containing nucleotide triphosphate hydrolases"/>
    <property type="match status" value="1"/>
</dbReference>
<sequence>MNIFKRAIPTNIITGFLGVGKTTTINALLAQKPAGESWAVLVNEFGQVGIDQEMMPNEAGLHIKELAGGCICCSLGASLGKTLHSLIEHAKPDRLIIEPTGIGHPEGIIDTLMGPAFKDDLDLRATVCLLDPRSLEQEGVIHNEIFHDQLNLADVVLINKCDVATESQVELAETSLGNMFPPKQHIGRTTRGKFDIELLDVVRNGQLKAQFPEAHHHHHTDHDHDHDHEHHHEEAQPGKPARKEGHGSGLFSCGWLFHRDDLFDYWALESVLTAIDDVQRIKGVIRIDGAWVFFNRVGNEHDFDKVAYRRDSRIEIISNKELDWNDIEQSMLACQL</sequence>
<gene>
    <name evidence="4" type="ORF">I1A42_16685</name>
</gene>
<dbReference type="InterPro" id="IPR003495">
    <property type="entry name" value="CobW/HypB/UreG_nucleotide-bd"/>
</dbReference>
<comment type="function">
    <text evidence="1">Zinc chaperone that directly transfers zinc cofactor to target proteins, thereby activating them. Zinc is transferred from the CXCC motif in the GTPase domain to the zinc binding site in target proteins in a process requiring GTP hydrolysis.</text>
</comment>
<dbReference type="InterPro" id="IPR051316">
    <property type="entry name" value="Zinc-reg_GTPase_activator"/>
</dbReference>
<accession>A0ABS0GIF2</accession>
<dbReference type="SUPFAM" id="SSF52540">
    <property type="entry name" value="P-loop containing nucleoside triphosphate hydrolases"/>
    <property type="match status" value="1"/>
</dbReference>
<dbReference type="Pfam" id="PF02492">
    <property type="entry name" value="cobW"/>
    <property type="match status" value="1"/>
</dbReference>
<name>A0ABS0GIF2_9VIBR</name>
<dbReference type="CDD" id="cd03112">
    <property type="entry name" value="CobW-like"/>
    <property type="match status" value="1"/>
</dbReference>
<dbReference type="InterPro" id="IPR027417">
    <property type="entry name" value="P-loop_NTPase"/>
</dbReference>
<dbReference type="EMBL" id="JADPMR010000004">
    <property type="protein sequence ID" value="MBF9002105.1"/>
    <property type="molecule type" value="Genomic_DNA"/>
</dbReference>
<feature type="compositionally biased region" description="Basic and acidic residues" evidence="2">
    <location>
        <begin position="220"/>
        <end position="246"/>
    </location>
</feature>
<dbReference type="InterPro" id="IPR011629">
    <property type="entry name" value="CobW-like_C"/>
</dbReference>
<comment type="caution">
    <text evidence="4">The sequence shown here is derived from an EMBL/GenBank/DDBJ whole genome shotgun (WGS) entry which is preliminary data.</text>
</comment>
<organism evidence="4 5">
    <name type="scientific">Vibrio nitrifigilis</name>
    <dbReference type="NCBI Taxonomy" id="2789781"/>
    <lineage>
        <taxon>Bacteria</taxon>
        <taxon>Pseudomonadati</taxon>
        <taxon>Pseudomonadota</taxon>
        <taxon>Gammaproteobacteria</taxon>
        <taxon>Vibrionales</taxon>
        <taxon>Vibrionaceae</taxon>
        <taxon>Vibrio</taxon>
    </lineage>
</organism>
<feature type="domain" description="CobW C-terminal" evidence="3">
    <location>
        <begin position="252"/>
        <end position="335"/>
    </location>
</feature>
<dbReference type="SMART" id="SM00833">
    <property type="entry name" value="CobW_C"/>
    <property type="match status" value="1"/>
</dbReference>
<dbReference type="PANTHER" id="PTHR13748:SF46">
    <property type="entry name" value="ZINC CHAPERONE YEIR"/>
    <property type="match status" value="1"/>
</dbReference>
<keyword evidence="5" id="KW-1185">Reference proteome</keyword>
<evidence type="ECO:0000313" key="4">
    <source>
        <dbReference type="EMBL" id="MBF9002105.1"/>
    </source>
</evidence>
<reference evidence="4 5" key="1">
    <citation type="submission" date="2020-11" db="EMBL/GenBank/DDBJ databases">
        <title>Vibrio nitrifigilis sp. nov., a marine nitrogen-fixing bacterium isolated from the lagoon sediment of an islet inside an atoll.</title>
        <authorList>
            <person name="Wang L.-T."/>
            <person name="Shieh W.Y."/>
        </authorList>
    </citation>
    <scope>NUCLEOTIDE SEQUENCE [LARGE SCALE GENOMIC DNA]</scope>
    <source>
        <strain evidence="4 5">NFV-1</strain>
    </source>
</reference>
<evidence type="ECO:0000256" key="1">
    <source>
        <dbReference type="ARBA" id="ARBA00045658"/>
    </source>
</evidence>
<dbReference type="PANTHER" id="PTHR13748">
    <property type="entry name" value="COBW-RELATED"/>
    <property type="match status" value="1"/>
</dbReference>
<dbReference type="Pfam" id="PF07683">
    <property type="entry name" value="CobW_C"/>
    <property type="match status" value="1"/>
</dbReference>
<protein>
    <submittedName>
        <fullName evidence="4">GTP-binding protein</fullName>
    </submittedName>
</protein>
<dbReference type="Proteomes" id="UP000597206">
    <property type="component" value="Unassembled WGS sequence"/>
</dbReference>
<evidence type="ECO:0000313" key="5">
    <source>
        <dbReference type="Proteomes" id="UP000597206"/>
    </source>
</evidence>
<proteinExistence type="predicted"/>
<feature type="region of interest" description="Disordered" evidence="2">
    <location>
        <begin position="213"/>
        <end position="246"/>
    </location>
</feature>